<accession>A0A1W5D609</accession>
<dbReference type="OrthoDB" id="167718at2759"/>
<dbReference type="Proteomes" id="UP000192927">
    <property type="component" value="Unassembled WGS sequence"/>
</dbReference>
<proteinExistence type="predicted"/>
<evidence type="ECO:0000313" key="6">
    <source>
        <dbReference type="EMBL" id="SLM38461.1"/>
    </source>
</evidence>
<dbReference type="InterPro" id="IPR000504">
    <property type="entry name" value="RRM_dom"/>
</dbReference>
<sequence length="259" mass="28528">MEGVGASFNNDCVNHLQPALCLRGGGADAKRKEARKRKFGHLPIQESHDDETTEVALGEQDAEPPVKKQKRKSKNDPGWPKPLPAPAGAAEEQSSAQVPETTASQKPQRFIVFIGNLPFTATTDSIAQHFAKVQPSSIRHRTQKDTGKSKGFAFLEFDGYDRMKTCLKLYHHSNFDDGLSPARKINVELTAGGGGAKSKERKEKLQAKNGKLNDERKRRALEEEKQSRKAKRKAEGLAGVAVVDDSDIHPSRRDRVPTA</sequence>
<reference evidence="5 8" key="3">
    <citation type="submission" date="2019-09" db="EMBL/GenBank/DDBJ databases">
        <title>The hologenome of the rock-dwelling lichen Lasallia pustulata.</title>
        <authorList>
            <person name="Greshake Tzovaras B."/>
            <person name="Segers F."/>
            <person name="Bicker A."/>
            <person name="Dal Grande F."/>
            <person name="Otte J."/>
            <person name="Hankeln T."/>
            <person name="Schmitt I."/>
            <person name="Ebersberger I."/>
        </authorList>
    </citation>
    <scope>NUCLEOTIDE SEQUENCE [LARGE SCALE GENOMIC DNA]</scope>
    <source>
        <strain evidence="5">A1-1</strain>
    </source>
</reference>
<evidence type="ECO:0000259" key="4">
    <source>
        <dbReference type="PROSITE" id="PS50102"/>
    </source>
</evidence>
<dbReference type="FunFam" id="3.30.70.330:FF:000376">
    <property type="entry name" value="Putative RNA binding protein"/>
    <property type="match status" value="1"/>
</dbReference>
<dbReference type="EMBL" id="VXIT01000014">
    <property type="protein sequence ID" value="KAA6408153.1"/>
    <property type="molecule type" value="Genomic_DNA"/>
</dbReference>
<dbReference type="InterPro" id="IPR034228">
    <property type="entry name" value="Nop6_RRM"/>
</dbReference>
<dbReference type="EMBL" id="FWEW01002474">
    <property type="protein sequence ID" value="SLM38461.1"/>
    <property type="molecule type" value="Genomic_DNA"/>
</dbReference>
<dbReference type="Proteomes" id="UP000324767">
    <property type="component" value="Unassembled WGS sequence"/>
</dbReference>
<feature type="domain" description="RRM" evidence="4">
    <location>
        <begin position="110"/>
        <end position="192"/>
    </location>
</feature>
<gene>
    <name evidence="5" type="ORF">FRX48_07895</name>
</gene>
<dbReference type="GO" id="GO:0005730">
    <property type="term" value="C:nucleolus"/>
    <property type="evidence" value="ECO:0007669"/>
    <property type="project" value="TreeGrafter"/>
</dbReference>
<dbReference type="GO" id="GO:0042274">
    <property type="term" value="P:ribosomal small subunit biogenesis"/>
    <property type="evidence" value="ECO:0007669"/>
    <property type="project" value="TreeGrafter"/>
</dbReference>
<dbReference type="InterPro" id="IPR035979">
    <property type="entry name" value="RBD_domain_sf"/>
</dbReference>
<dbReference type="PROSITE" id="PS50102">
    <property type="entry name" value="RRM"/>
    <property type="match status" value="1"/>
</dbReference>
<feature type="compositionally biased region" description="Basic and acidic residues" evidence="3">
    <location>
        <begin position="197"/>
        <end position="227"/>
    </location>
</feature>
<dbReference type="GO" id="GO:0019843">
    <property type="term" value="F:rRNA binding"/>
    <property type="evidence" value="ECO:0007669"/>
    <property type="project" value="TreeGrafter"/>
</dbReference>
<dbReference type="Gene3D" id="3.30.70.330">
    <property type="match status" value="1"/>
</dbReference>
<dbReference type="Pfam" id="PF00076">
    <property type="entry name" value="RRM_1"/>
    <property type="match status" value="1"/>
</dbReference>
<evidence type="ECO:0000256" key="2">
    <source>
        <dbReference type="PROSITE-ProRule" id="PRU00176"/>
    </source>
</evidence>
<evidence type="ECO:0000256" key="3">
    <source>
        <dbReference type="SAM" id="MobiDB-lite"/>
    </source>
</evidence>
<reference evidence="7" key="1">
    <citation type="submission" date="2017-03" db="EMBL/GenBank/DDBJ databases">
        <authorList>
            <person name="Sharma R."/>
            <person name="Thines M."/>
        </authorList>
    </citation>
    <scope>NUCLEOTIDE SEQUENCE [LARGE SCALE GENOMIC DNA]</scope>
</reference>
<feature type="compositionally biased region" description="Polar residues" evidence="3">
    <location>
        <begin position="92"/>
        <end position="105"/>
    </location>
</feature>
<keyword evidence="7" id="KW-1185">Reference proteome</keyword>
<dbReference type="PANTHER" id="PTHR23236:SF51">
    <property type="entry name" value="NUCLEOLAR PROTEIN 6"/>
    <property type="match status" value="1"/>
</dbReference>
<dbReference type="AlphaFoldDB" id="A0A1W5D609"/>
<evidence type="ECO:0000256" key="1">
    <source>
        <dbReference type="ARBA" id="ARBA00022884"/>
    </source>
</evidence>
<feature type="region of interest" description="Disordered" evidence="3">
    <location>
        <begin position="24"/>
        <end position="105"/>
    </location>
</feature>
<dbReference type="InterPro" id="IPR012677">
    <property type="entry name" value="Nucleotide-bd_a/b_plait_sf"/>
</dbReference>
<protein>
    <submittedName>
        <fullName evidence="5 6">Rna binding</fullName>
    </submittedName>
</protein>
<reference evidence="6" key="2">
    <citation type="submission" date="2017-03" db="EMBL/GenBank/DDBJ databases">
        <authorList>
            <person name="Afonso C.L."/>
            <person name="Miller P.J."/>
            <person name="Scott M.A."/>
            <person name="Spackman E."/>
            <person name="Goraichik I."/>
            <person name="Dimitrov K.M."/>
            <person name="Suarez D.L."/>
            <person name="Swayne D.E."/>
        </authorList>
    </citation>
    <scope>NUCLEOTIDE SEQUENCE [LARGE SCALE GENOMIC DNA]</scope>
</reference>
<dbReference type="PANTHER" id="PTHR23236">
    <property type="entry name" value="EUKARYOTIC TRANSLATION INITIATION FACTOR 4B/4H"/>
    <property type="match status" value="1"/>
</dbReference>
<dbReference type="CDD" id="cd12400">
    <property type="entry name" value="RRM_Nop6"/>
    <property type="match status" value="1"/>
</dbReference>
<keyword evidence="1 2" id="KW-0694">RNA-binding</keyword>
<evidence type="ECO:0000313" key="5">
    <source>
        <dbReference type="EMBL" id="KAA6408153.1"/>
    </source>
</evidence>
<feature type="region of interest" description="Disordered" evidence="3">
    <location>
        <begin position="190"/>
        <end position="259"/>
    </location>
</feature>
<evidence type="ECO:0000313" key="7">
    <source>
        <dbReference type="Proteomes" id="UP000192927"/>
    </source>
</evidence>
<evidence type="ECO:0000313" key="8">
    <source>
        <dbReference type="Proteomes" id="UP000324767"/>
    </source>
</evidence>
<name>A0A1W5D609_9LECA</name>
<dbReference type="SMART" id="SM00360">
    <property type="entry name" value="RRM"/>
    <property type="match status" value="1"/>
</dbReference>
<feature type="compositionally biased region" description="Basic and acidic residues" evidence="3">
    <location>
        <begin position="246"/>
        <end position="259"/>
    </location>
</feature>
<organism evidence="6 7">
    <name type="scientific">Lasallia pustulata</name>
    <dbReference type="NCBI Taxonomy" id="136370"/>
    <lineage>
        <taxon>Eukaryota</taxon>
        <taxon>Fungi</taxon>
        <taxon>Dikarya</taxon>
        <taxon>Ascomycota</taxon>
        <taxon>Pezizomycotina</taxon>
        <taxon>Lecanoromycetes</taxon>
        <taxon>OSLEUM clade</taxon>
        <taxon>Umbilicariomycetidae</taxon>
        <taxon>Umbilicariales</taxon>
        <taxon>Umbilicariaceae</taxon>
        <taxon>Lasallia</taxon>
    </lineage>
</organism>
<dbReference type="SUPFAM" id="SSF54928">
    <property type="entry name" value="RNA-binding domain, RBD"/>
    <property type="match status" value="1"/>
</dbReference>